<protein>
    <submittedName>
        <fullName evidence="2">Fe-S oxidoreductase, related to NifB/MoaA family</fullName>
    </submittedName>
</protein>
<dbReference type="AlphaFoldDB" id="A0A101I328"/>
<evidence type="ECO:0000313" key="2">
    <source>
        <dbReference type="EMBL" id="KUK88097.1"/>
    </source>
</evidence>
<evidence type="ECO:0000259" key="1">
    <source>
        <dbReference type="PROSITE" id="PS50106"/>
    </source>
</evidence>
<dbReference type="PROSITE" id="PS50106">
    <property type="entry name" value="PDZ"/>
    <property type="match status" value="1"/>
</dbReference>
<organism evidence="2 3">
    <name type="scientific">candidate division TA06 bacterium 34_109</name>
    <dbReference type="NCBI Taxonomy" id="1635277"/>
    <lineage>
        <taxon>Bacteria</taxon>
        <taxon>Bacteria division TA06</taxon>
    </lineage>
</organism>
<proteinExistence type="predicted"/>
<dbReference type="InterPro" id="IPR007549">
    <property type="entry name" value="DUF512"/>
</dbReference>
<dbReference type="EMBL" id="LGGX01000001">
    <property type="protein sequence ID" value="KUK88097.1"/>
    <property type="molecule type" value="Genomic_DNA"/>
</dbReference>
<accession>A0A101I328</accession>
<dbReference type="Pfam" id="PF04459">
    <property type="entry name" value="DUF512"/>
    <property type="match status" value="1"/>
</dbReference>
<feature type="domain" description="PDZ" evidence="1">
    <location>
        <begin position="1"/>
        <end position="54"/>
    </location>
</feature>
<dbReference type="Pfam" id="PF19238">
    <property type="entry name" value="Radical_SAM_2"/>
    <property type="match status" value="1"/>
</dbReference>
<dbReference type="Gene3D" id="3.20.20.70">
    <property type="entry name" value="Aldolase class I"/>
    <property type="match status" value="1"/>
</dbReference>
<dbReference type="InterPro" id="IPR058240">
    <property type="entry name" value="rSAM_sf"/>
</dbReference>
<dbReference type="Proteomes" id="UP000053467">
    <property type="component" value="Unassembled WGS sequence"/>
</dbReference>
<dbReference type="SUPFAM" id="SSF102114">
    <property type="entry name" value="Radical SAM enzymes"/>
    <property type="match status" value="1"/>
</dbReference>
<sequence length="406" mass="47193">MSIKISKIKKGSIFKKHSISVGDRIVSINGREIFDFLGVLFETSFEKMVFLVKKKDGDFIEFEVSKKDYGKIKIEFDEFERRRCNNKCIFCFVDQNPKGLRKSLYFKDDDYRESFEYGNFITLSNLNDRLLLNIVEHKISPLYISVHSVDNVLRKKIFGVENGIEKIEKLIDGGIKIHGQVVLMRNINDGKYLEETIRYAASKGFLSLGIVPLGLTKYRKDLSKFTPIDRDYAKNLIEYVENLKKIFGYKKVYVADELFLKSGMKIPPKSYYHSFPQYENGIGMVRNFIEETKNFKDKKLKKGYAIITGKSFGDFLIKNCYFKSERILPLVNTFFGEIVTVTGLLTAFDIVKIMKETDYKNYLIHKNVFNIDGLTLDNFTKKDIIKSSGKNLIVLEKNIDIKRYLL</sequence>
<dbReference type="InterPro" id="IPR001478">
    <property type="entry name" value="PDZ"/>
</dbReference>
<dbReference type="InterPro" id="IPR045375">
    <property type="entry name" value="Put_radical_SAM-like_N"/>
</dbReference>
<gene>
    <name evidence="2" type="ORF">XE03_0103</name>
</gene>
<reference evidence="3" key="1">
    <citation type="journal article" date="2015" name="MBio">
        <title>Genome-Resolved Metagenomic Analysis Reveals Roles for Candidate Phyla and Other Microbial Community Members in Biogeochemical Transformations in Oil Reservoirs.</title>
        <authorList>
            <person name="Hu P."/>
            <person name="Tom L."/>
            <person name="Singh A."/>
            <person name="Thomas B.C."/>
            <person name="Baker B.J."/>
            <person name="Piceno Y.M."/>
            <person name="Andersen G.L."/>
            <person name="Banfield J.F."/>
        </authorList>
    </citation>
    <scope>NUCLEOTIDE SEQUENCE [LARGE SCALE GENOMIC DNA]</scope>
</reference>
<evidence type="ECO:0000313" key="3">
    <source>
        <dbReference type="Proteomes" id="UP000053467"/>
    </source>
</evidence>
<comment type="caution">
    <text evidence="2">The sequence shown here is derived from an EMBL/GenBank/DDBJ whole genome shotgun (WGS) entry which is preliminary data.</text>
</comment>
<name>A0A101I328_UNCT6</name>
<dbReference type="InterPro" id="IPR013785">
    <property type="entry name" value="Aldolase_TIM"/>
</dbReference>
<dbReference type="SUPFAM" id="SSF50156">
    <property type="entry name" value="PDZ domain-like"/>
    <property type="match status" value="1"/>
</dbReference>
<dbReference type="InterPro" id="IPR036034">
    <property type="entry name" value="PDZ_sf"/>
</dbReference>